<gene>
    <name evidence="1" type="ORF">JYU34_006876</name>
</gene>
<reference evidence="1 2" key="1">
    <citation type="submission" date="2021-06" db="EMBL/GenBank/DDBJ databases">
        <title>A haploid diamondback moth (Plutella xylostella L.) genome assembly resolves 31 chromosomes and identifies a diamide resistance mutation.</title>
        <authorList>
            <person name="Ward C.M."/>
            <person name="Perry K.D."/>
            <person name="Baker G."/>
            <person name="Powis K."/>
            <person name="Heckel D.G."/>
            <person name="Baxter S.W."/>
        </authorList>
    </citation>
    <scope>NUCLEOTIDE SEQUENCE [LARGE SCALE GENOMIC DNA]</scope>
    <source>
        <strain evidence="1 2">LV</strain>
        <tissue evidence="1">Single pupa</tissue>
    </source>
</reference>
<evidence type="ECO:0000313" key="2">
    <source>
        <dbReference type="Proteomes" id="UP000823941"/>
    </source>
</evidence>
<evidence type="ECO:0000313" key="1">
    <source>
        <dbReference type="EMBL" id="KAG7308206.1"/>
    </source>
</evidence>
<organism evidence="1 2">
    <name type="scientific">Plutella xylostella</name>
    <name type="common">Diamondback moth</name>
    <name type="synonym">Plutella maculipennis</name>
    <dbReference type="NCBI Taxonomy" id="51655"/>
    <lineage>
        <taxon>Eukaryota</taxon>
        <taxon>Metazoa</taxon>
        <taxon>Ecdysozoa</taxon>
        <taxon>Arthropoda</taxon>
        <taxon>Hexapoda</taxon>
        <taxon>Insecta</taxon>
        <taxon>Pterygota</taxon>
        <taxon>Neoptera</taxon>
        <taxon>Endopterygota</taxon>
        <taxon>Lepidoptera</taxon>
        <taxon>Glossata</taxon>
        <taxon>Ditrysia</taxon>
        <taxon>Yponomeutoidea</taxon>
        <taxon>Plutellidae</taxon>
        <taxon>Plutella</taxon>
    </lineage>
</organism>
<dbReference type="Proteomes" id="UP000823941">
    <property type="component" value="Chromosome 9"/>
</dbReference>
<keyword evidence="2" id="KW-1185">Reference proteome</keyword>
<sequence length="57" mass="6291">MCNPYGSGFKIFLHHPADLPHSSAYSYAALPGQLSSLALTFHSTTTSQNLRKYHPEV</sequence>
<accession>A0ABQ7QT24</accession>
<proteinExistence type="predicted"/>
<protein>
    <submittedName>
        <fullName evidence="1">Uncharacterized protein</fullName>
    </submittedName>
</protein>
<dbReference type="EMBL" id="JAHIBW010000009">
    <property type="protein sequence ID" value="KAG7308206.1"/>
    <property type="molecule type" value="Genomic_DNA"/>
</dbReference>
<name>A0ABQ7QT24_PLUXY</name>
<comment type="caution">
    <text evidence="1">The sequence shown here is derived from an EMBL/GenBank/DDBJ whole genome shotgun (WGS) entry which is preliminary data.</text>
</comment>